<dbReference type="CDD" id="cd02801">
    <property type="entry name" value="DUS_like_FMN"/>
    <property type="match status" value="1"/>
</dbReference>
<dbReference type="Pfam" id="PF00035">
    <property type="entry name" value="dsrm"/>
    <property type="match status" value="1"/>
</dbReference>
<evidence type="ECO:0000313" key="10">
    <source>
        <dbReference type="Proteomes" id="UP001642540"/>
    </source>
</evidence>
<dbReference type="SUPFAM" id="SSF51395">
    <property type="entry name" value="FMN-linked oxidoreductases"/>
    <property type="match status" value="1"/>
</dbReference>
<evidence type="ECO:0000256" key="4">
    <source>
        <dbReference type="ARBA" id="ARBA00022694"/>
    </source>
</evidence>
<reference evidence="9 10" key="1">
    <citation type="submission" date="2024-08" db="EMBL/GenBank/DDBJ databases">
        <authorList>
            <person name="Cucini C."/>
            <person name="Frati F."/>
        </authorList>
    </citation>
    <scope>NUCLEOTIDE SEQUENCE [LARGE SCALE GENOMIC DNA]</scope>
</reference>
<feature type="domain" description="DRBM" evidence="8">
    <location>
        <begin position="385"/>
        <end position="451"/>
    </location>
</feature>
<comment type="cofactor">
    <cofactor evidence="1">
        <name>FMN</name>
        <dbReference type="ChEBI" id="CHEBI:58210"/>
    </cofactor>
</comment>
<feature type="region of interest" description="Disordered" evidence="7">
    <location>
        <begin position="335"/>
        <end position="363"/>
    </location>
</feature>
<sequence>MTAKNSTQYDNKVILGPMVRIGTLAFRLLSLRYGADLVYSEEIIDWRLLRSKRMVNEEMGIIEYIDESDGTTIFSTCEEEKSRVILQLGTSDPERALKVGLLVQDDIAGIDINMGCPKDFSLKGGMGAALLKEPEKVQAILTTLVTNLKIPVTCKIRVLATVEQTIDFCKRIQNCGVSAMAIHGRMVHERPQHSNRNQTIREVAATLEIPVIANGGSKEVTKYEDIARFRDTTGCSSVMLARAAEWNPSIFRPEGKIELEEVIKAFLTIAVDTNNPFTNTKYTVQNMLRELQETPLGKRFLATQTMEDLCEIWDLKAHYNAKRKTYELYRGWSKHKSDASNDENLPSAKKTRLQNGSEKSTQDSSVISVPECIFIRGHYPTNEHLPKSVLLKWARENRLTVLPAYHTECSDKRFRSVVTIGGQKFMTDLWEKNKKQAEQAAAMACIKAMKIS</sequence>
<protein>
    <recommendedName>
        <fullName evidence="8">DRBM domain-containing protein</fullName>
    </recommendedName>
</protein>
<dbReference type="InterPro" id="IPR052582">
    <property type="entry name" value="tRNA-DUS-like"/>
</dbReference>
<evidence type="ECO:0000256" key="3">
    <source>
        <dbReference type="ARBA" id="ARBA00022643"/>
    </source>
</evidence>
<dbReference type="SUPFAM" id="SSF54768">
    <property type="entry name" value="dsRNA-binding domain-like"/>
    <property type="match status" value="1"/>
</dbReference>
<dbReference type="PROSITE" id="PS01136">
    <property type="entry name" value="UPF0034"/>
    <property type="match status" value="1"/>
</dbReference>
<keyword evidence="2" id="KW-0285">Flavoprotein</keyword>
<dbReference type="EMBL" id="CAXLJM020000025">
    <property type="protein sequence ID" value="CAL8092722.1"/>
    <property type="molecule type" value="Genomic_DNA"/>
</dbReference>
<gene>
    <name evidence="9" type="ORF">ODALV1_LOCUS8313</name>
</gene>
<dbReference type="PANTHER" id="PTHR45936:SF1">
    <property type="entry name" value="TRNA-DIHYDROURIDINE(20) SYNTHASE [NAD(P)+]-LIKE"/>
    <property type="match status" value="1"/>
</dbReference>
<dbReference type="Gene3D" id="3.20.20.70">
    <property type="entry name" value="Aldolase class I"/>
    <property type="match status" value="1"/>
</dbReference>
<dbReference type="InterPro" id="IPR018517">
    <property type="entry name" value="tRNA_hU_synthase_CS"/>
</dbReference>
<name>A0ABP1QBN0_9HEXA</name>
<dbReference type="PROSITE" id="PS50137">
    <property type="entry name" value="DS_RBD"/>
    <property type="match status" value="1"/>
</dbReference>
<dbReference type="PANTHER" id="PTHR45936">
    <property type="entry name" value="TRNA-DIHYDROURIDINE(20) SYNTHASE [NAD(P)+]-LIKE"/>
    <property type="match status" value="1"/>
</dbReference>
<evidence type="ECO:0000259" key="8">
    <source>
        <dbReference type="PROSITE" id="PS50137"/>
    </source>
</evidence>
<dbReference type="Proteomes" id="UP001642540">
    <property type="component" value="Unassembled WGS sequence"/>
</dbReference>
<dbReference type="CDD" id="cd19871">
    <property type="entry name" value="DSRM_DUS2L"/>
    <property type="match status" value="1"/>
</dbReference>
<proteinExistence type="predicted"/>
<comment type="caution">
    <text evidence="9">The sequence shown here is derived from an EMBL/GenBank/DDBJ whole genome shotgun (WGS) entry which is preliminary data.</text>
</comment>
<keyword evidence="5" id="KW-0560">Oxidoreductase</keyword>
<dbReference type="Pfam" id="PF01207">
    <property type="entry name" value="Dus"/>
    <property type="match status" value="1"/>
</dbReference>
<dbReference type="InterPro" id="IPR013785">
    <property type="entry name" value="Aldolase_TIM"/>
</dbReference>
<dbReference type="InterPro" id="IPR044463">
    <property type="entry name" value="DUS2_DSRM"/>
</dbReference>
<evidence type="ECO:0000256" key="6">
    <source>
        <dbReference type="PROSITE-ProRule" id="PRU00266"/>
    </source>
</evidence>
<dbReference type="Gene3D" id="3.30.160.20">
    <property type="match status" value="1"/>
</dbReference>
<dbReference type="InterPro" id="IPR035587">
    <property type="entry name" value="DUS-like_FMN-bd"/>
</dbReference>
<evidence type="ECO:0000256" key="1">
    <source>
        <dbReference type="ARBA" id="ARBA00001917"/>
    </source>
</evidence>
<feature type="compositionally biased region" description="Polar residues" evidence="7">
    <location>
        <begin position="353"/>
        <end position="363"/>
    </location>
</feature>
<dbReference type="InterPro" id="IPR014720">
    <property type="entry name" value="dsRBD_dom"/>
</dbReference>
<evidence type="ECO:0000256" key="2">
    <source>
        <dbReference type="ARBA" id="ARBA00022630"/>
    </source>
</evidence>
<evidence type="ECO:0000313" key="9">
    <source>
        <dbReference type="EMBL" id="CAL8092722.1"/>
    </source>
</evidence>
<evidence type="ECO:0000256" key="5">
    <source>
        <dbReference type="ARBA" id="ARBA00023002"/>
    </source>
</evidence>
<evidence type="ECO:0000256" key="7">
    <source>
        <dbReference type="SAM" id="MobiDB-lite"/>
    </source>
</evidence>
<accession>A0ABP1QBN0</accession>
<organism evidence="9 10">
    <name type="scientific">Orchesella dallaii</name>
    <dbReference type="NCBI Taxonomy" id="48710"/>
    <lineage>
        <taxon>Eukaryota</taxon>
        <taxon>Metazoa</taxon>
        <taxon>Ecdysozoa</taxon>
        <taxon>Arthropoda</taxon>
        <taxon>Hexapoda</taxon>
        <taxon>Collembola</taxon>
        <taxon>Entomobryomorpha</taxon>
        <taxon>Entomobryoidea</taxon>
        <taxon>Orchesellidae</taxon>
        <taxon>Orchesellinae</taxon>
        <taxon>Orchesella</taxon>
    </lineage>
</organism>
<keyword evidence="3" id="KW-0288">FMN</keyword>
<keyword evidence="10" id="KW-1185">Reference proteome</keyword>
<keyword evidence="4" id="KW-0819">tRNA processing</keyword>
<keyword evidence="6" id="KW-0694">RNA-binding</keyword>